<dbReference type="Proteomes" id="UP000602532">
    <property type="component" value="Unassembled WGS sequence"/>
</dbReference>
<reference evidence="2 3" key="1">
    <citation type="submission" date="2020-08" db="EMBL/GenBank/DDBJ databases">
        <title>A Genomic Blueprint of the Chicken Gut Microbiome.</title>
        <authorList>
            <person name="Gilroy R."/>
            <person name="Ravi A."/>
            <person name="Getino M."/>
            <person name="Pursley I."/>
            <person name="Horton D.L."/>
            <person name="Alikhan N.-F."/>
            <person name="Baker D."/>
            <person name="Gharbi K."/>
            <person name="Hall N."/>
            <person name="Watson M."/>
            <person name="Adriaenssens E.M."/>
            <person name="Foster-Nyarko E."/>
            <person name="Jarju S."/>
            <person name="Secka A."/>
            <person name="Antonio M."/>
            <person name="Oren A."/>
            <person name="Chaudhuri R."/>
            <person name="La Ragione R.M."/>
            <person name="Hildebrand F."/>
            <person name="Pallen M.J."/>
        </authorList>
    </citation>
    <scope>NUCLEOTIDE SEQUENCE [LARGE SCALE GENOMIC DNA]</scope>
    <source>
        <strain evidence="2 3">Sa1CUA4</strain>
    </source>
</reference>
<keyword evidence="3" id="KW-1185">Reference proteome</keyword>
<evidence type="ECO:0000259" key="1">
    <source>
        <dbReference type="Pfam" id="PF12770"/>
    </source>
</evidence>
<name>A0ABR8X5S7_9MICO</name>
<protein>
    <submittedName>
        <fullName evidence="2">CHAT domain-containing protein</fullName>
    </submittedName>
</protein>
<dbReference type="RefSeq" id="WP_191767021.1">
    <property type="nucleotide sequence ID" value="NZ_JACSPM010000005.1"/>
</dbReference>
<evidence type="ECO:0000313" key="2">
    <source>
        <dbReference type="EMBL" id="MBD8024680.1"/>
    </source>
</evidence>
<sequence>MTRSADALHREAVDLVNRGRYDEAAQVLDRAESDAGDANLRARIAGTRAYVLARTGHVADAERICGDAIAEPGLSDHTVAILAGQLGALAEEAGRLADAERWLTRAIEALADDPVAEANTRVNRSLVRMQHRRLDAAEDDLRCAAAAYAAAGMPVAEAQARHNLGYVAMLSGDLVGALQAMVAAAPLAGDTAVGAAVGDLDRAEVLRDAGQTSEAEAILERVAATFGELGMPLDRAMAEFNLARSLLNHAPERAGTAAAAASAGFEAFGNEAWRVRAEGIRLRALLAPELPPSVERPSAGEVADVVAALQRHRFLNEAAALRLAHDLALAEQGQPSTRPVRTSVSASMEVRLLAHQARAARARAAGRPALVRRHAANGLDMLTEWQQSFGSLDLQTSFRMHATGLMFAGLGSAIESGRPDVLFEWSERARHLSQQVTPLRPPPDPRLAEELAELRMIRADDPGEDWLSRPRAAALRERARERQWSATGAIHVDRPATLDELRSALPADTAHIAYLYARTALVALVVTADGDHVVPIRQWDPDLLLGGLRADLDMAASVRSGPMAAVVRRSLDSRLDELSRILLADAVARAGRRRLVITIPGILGGIPWAMLPAMRGHAFTMASSASRWMRTRGDTGARRRAGFAVGPRVARGEEEVATAATAWPGATVLGGDEASVDHVTDLAANVDLLHVAAHGRHTVDNPLFSGLELVDGTLFGYDIDRMPEVPDTVVLSACEVGRSSLRWGEEAIGMTRIWLHAGTRCVIAAPVIVADDAACELLGAMHTELVAGVPPAEALARAADSTGIVAPFQVHGAGF</sequence>
<dbReference type="Pfam" id="PF12770">
    <property type="entry name" value="CHAT"/>
    <property type="match status" value="1"/>
</dbReference>
<dbReference type="EMBL" id="JACSPM010000005">
    <property type="protein sequence ID" value="MBD8024680.1"/>
    <property type="molecule type" value="Genomic_DNA"/>
</dbReference>
<dbReference type="InterPro" id="IPR024983">
    <property type="entry name" value="CHAT_dom"/>
</dbReference>
<accession>A0ABR8X5S7</accession>
<dbReference type="InterPro" id="IPR011990">
    <property type="entry name" value="TPR-like_helical_dom_sf"/>
</dbReference>
<dbReference type="SUPFAM" id="SSF48452">
    <property type="entry name" value="TPR-like"/>
    <property type="match status" value="1"/>
</dbReference>
<dbReference type="Gene3D" id="1.25.40.10">
    <property type="entry name" value="Tetratricopeptide repeat domain"/>
    <property type="match status" value="2"/>
</dbReference>
<comment type="caution">
    <text evidence="2">The sequence shown here is derived from an EMBL/GenBank/DDBJ whole genome shotgun (WGS) entry which is preliminary data.</text>
</comment>
<gene>
    <name evidence="2" type="ORF">H9622_13920</name>
</gene>
<feature type="domain" description="CHAT" evidence="1">
    <location>
        <begin position="576"/>
        <end position="799"/>
    </location>
</feature>
<organism evidence="2 3">
    <name type="scientific">Microbacterium gallinarum</name>
    <dbReference type="NCBI Taxonomy" id="2762209"/>
    <lineage>
        <taxon>Bacteria</taxon>
        <taxon>Bacillati</taxon>
        <taxon>Actinomycetota</taxon>
        <taxon>Actinomycetes</taxon>
        <taxon>Micrococcales</taxon>
        <taxon>Microbacteriaceae</taxon>
        <taxon>Microbacterium</taxon>
    </lineage>
</organism>
<evidence type="ECO:0000313" key="3">
    <source>
        <dbReference type="Proteomes" id="UP000602532"/>
    </source>
</evidence>
<proteinExistence type="predicted"/>